<dbReference type="STRING" id="28573.A0A0U1M2Y3"/>
<feature type="domain" description="PH" evidence="6">
    <location>
        <begin position="818"/>
        <end position="959"/>
    </location>
</feature>
<feature type="compositionally biased region" description="Low complexity" evidence="4">
    <location>
        <begin position="1021"/>
        <end position="1031"/>
    </location>
</feature>
<comment type="subcellular location">
    <subcellularLocation>
        <location evidence="1">Nucleus</location>
    </subcellularLocation>
</comment>
<feature type="compositionally biased region" description="Basic residues" evidence="4">
    <location>
        <begin position="116"/>
        <end position="127"/>
    </location>
</feature>
<feature type="region of interest" description="Disordered" evidence="4">
    <location>
        <begin position="1626"/>
        <end position="1681"/>
    </location>
</feature>
<accession>A0A0U1M2Y3</accession>
<dbReference type="Pfam" id="PF24340">
    <property type="entry name" value="DH_2"/>
    <property type="match status" value="1"/>
</dbReference>
<feature type="compositionally biased region" description="Basic residues" evidence="4">
    <location>
        <begin position="1088"/>
        <end position="1097"/>
    </location>
</feature>
<feature type="domain" description="PH" evidence="7">
    <location>
        <begin position="1350"/>
        <end position="1487"/>
    </location>
</feature>
<dbReference type="OMA" id="FMIQMKS"/>
<dbReference type="OrthoDB" id="5408934at2759"/>
<feature type="region of interest" description="Disordered" evidence="4">
    <location>
        <begin position="1012"/>
        <end position="1031"/>
    </location>
</feature>
<evidence type="ECO:0000256" key="2">
    <source>
        <dbReference type="ARBA" id="ARBA00022763"/>
    </source>
</evidence>
<feature type="compositionally biased region" description="Low complexity" evidence="4">
    <location>
        <begin position="470"/>
        <end position="482"/>
    </location>
</feature>
<dbReference type="InterPro" id="IPR056223">
    <property type="entry name" value="PH_24"/>
</dbReference>
<name>A0A0U1M2Y3_TALIS</name>
<feature type="compositionally biased region" description="Polar residues" evidence="4">
    <location>
        <begin position="1185"/>
        <end position="1197"/>
    </location>
</feature>
<feature type="region of interest" description="Disordered" evidence="4">
    <location>
        <begin position="515"/>
        <end position="536"/>
    </location>
</feature>
<evidence type="ECO:0000259" key="7">
    <source>
        <dbReference type="Pfam" id="PF24345"/>
    </source>
</evidence>
<keyword evidence="2" id="KW-0227">DNA damage</keyword>
<feature type="compositionally biased region" description="Acidic residues" evidence="4">
    <location>
        <begin position="1295"/>
        <end position="1306"/>
    </location>
</feature>
<dbReference type="Pfam" id="PF24344">
    <property type="entry name" value="PH_23"/>
    <property type="match status" value="1"/>
</dbReference>
<dbReference type="GO" id="GO:0006974">
    <property type="term" value="P:DNA damage response"/>
    <property type="evidence" value="ECO:0007669"/>
    <property type="project" value="UniProtKB-KW"/>
</dbReference>
<dbReference type="Pfam" id="PF24345">
    <property type="entry name" value="PH_24"/>
    <property type="match status" value="1"/>
</dbReference>
<dbReference type="InterPro" id="IPR056416">
    <property type="entry name" value="DH_2_fung"/>
</dbReference>
<protein>
    <submittedName>
        <fullName evidence="8">Uncharacterized protein</fullName>
    </submittedName>
</protein>
<feature type="compositionally biased region" description="Polar residues" evidence="4">
    <location>
        <begin position="1048"/>
        <end position="1063"/>
    </location>
</feature>
<dbReference type="EMBL" id="CVMT01000006">
    <property type="protein sequence ID" value="CRG89341.1"/>
    <property type="molecule type" value="Genomic_DNA"/>
</dbReference>
<dbReference type="PANTHER" id="PTHR23196">
    <property type="entry name" value="PAX TRANSCRIPTION ACTIVATION DOMAIN INTERACTING PROTEIN"/>
    <property type="match status" value="1"/>
</dbReference>
<feature type="domain" description="DBL homology" evidence="5">
    <location>
        <begin position="599"/>
        <end position="804"/>
    </location>
</feature>
<evidence type="ECO:0000313" key="8">
    <source>
        <dbReference type="EMBL" id="CRG89341.1"/>
    </source>
</evidence>
<feature type="compositionally biased region" description="Polar residues" evidence="4">
    <location>
        <begin position="1634"/>
        <end position="1647"/>
    </location>
</feature>
<feature type="compositionally biased region" description="Basic and acidic residues" evidence="4">
    <location>
        <begin position="271"/>
        <end position="294"/>
    </location>
</feature>
<feature type="compositionally biased region" description="Polar residues" evidence="4">
    <location>
        <begin position="157"/>
        <end position="171"/>
    </location>
</feature>
<feature type="compositionally biased region" description="Polar residues" evidence="4">
    <location>
        <begin position="440"/>
        <end position="449"/>
    </location>
</feature>
<evidence type="ECO:0000256" key="1">
    <source>
        <dbReference type="ARBA" id="ARBA00004123"/>
    </source>
</evidence>
<evidence type="ECO:0000313" key="9">
    <source>
        <dbReference type="Proteomes" id="UP000054383"/>
    </source>
</evidence>
<reference evidence="8 9" key="1">
    <citation type="submission" date="2015-04" db="EMBL/GenBank/DDBJ databases">
        <authorList>
            <person name="Syromyatnikov M.Y."/>
            <person name="Popov V.N."/>
        </authorList>
    </citation>
    <scope>NUCLEOTIDE SEQUENCE [LARGE SCALE GENOMIC DNA]</scope>
    <source>
        <strain evidence="8">WF-38-12</strain>
    </source>
</reference>
<feature type="compositionally biased region" description="Low complexity" evidence="4">
    <location>
        <begin position="1266"/>
        <end position="1278"/>
    </location>
</feature>
<feature type="compositionally biased region" description="Basic and acidic residues" evidence="4">
    <location>
        <begin position="67"/>
        <end position="92"/>
    </location>
</feature>
<keyword evidence="3" id="KW-0539">Nucleus</keyword>
<organism evidence="8 9">
    <name type="scientific">Talaromyces islandicus</name>
    <name type="common">Penicillium islandicum</name>
    <dbReference type="NCBI Taxonomy" id="28573"/>
    <lineage>
        <taxon>Eukaryota</taxon>
        <taxon>Fungi</taxon>
        <taxon>Dikarya</taxon>
        <taxon>Ascomycota</taxon>
        <taxon>Pezizomycotina</taxon>
        <taxon>Eurotiomycetes</taxon>
        <taxon>Eurotiomycetidae</taxon>
        <taxon>Eurotiales</taxon>
        <taxon>Trichocomaceae</taxon>
        <taxon>Talaromyces</taxon>
        <taxon>Talaromyces sect. Islandici</taxon>
    </lineage>
</organism>
<dbReference type="InterPro" id="IPR056222">
    <property type="entry name" value="PH_23"/>
</dbReference>
<proteinExistence type="predicted"/>
<feature type="region of interest" description="Disordered" evidence="4">
    <location>
        <begin position="1048"/>
        <end position="1356"/>
    </location>
</feature>
<dbReference type="GO" id="GO:0005634">
    <property type="term" value="C:nucleus"/>
    <property type="evidence" value="ECO:0007669"/>
    <property type="project" value="UniProtKB-SubCell"/>
</dbReference>
<gene>
    <name evidence="8" type="ORF">PISL3812_06377</name>
</gene>
<feature type="compositionally biased region" description="Polar residues" evidence="4">
    <location>
        <begin position="1335"/>
        <end position="1356"/>
    </location>
</feature>
<dbReference type="GO" id="GO:0035861">
    <property type="term" value="C:site of double-strand break"/>
    <property type="evidence" value="ECO:0007669"/>
    <property type="project" value="TreeGrafter"/>
</dbReference>
<feature type="compositionally biased region" description="Basic and acidic residues" evidence="4">
    <location>
        <begin position="172"/>
        <end position="182"/>
    </location>
</feature>
<evidence type="ECO:0000256" key="4">
    <source>
        <dbReference type="SAM" id="MobiDB-lite"/>
    </source>
</evidence>
<evidence type="ECO:0000259" key="6">
    <source>
        <dbReference type="Pfam" id="PF24344"/>
    </source>
</evidence>
<feature type="region of interest" description="Disordered" evidence="4">
    <location>
        <begin position="1"/>
        <end position="482"/>
    </location>
</feature>
<evidence type="ECO:0000259" key="5">
    <source>
        <dbReference type="Pfam" id="PF24340"/>
    </source>
</evidence>
<feature type="compositionally biased region" description="Low complexity" evidence="4">
    <location>
        <begin position="1648"/>
        <end position="1659"/>
    </location>
</feature>
<dbReference type="InterPro" id="IPR051579">
    <property type="entry name" value="DDR_Transcriptional_Reg"/>
</dbReference>
<dbReference type="PANTHER" id="PTHR23196:SF1">
    <property type="entry name" value="PAX-INTERACTING PROTEIN 1"/>
    <property type="match status" value="1"/>
</dbReference>
<feature type="compositionally biased region" description="Polar residues" evidence="4">
    <location>
        <begin position="524"/>
        <end position="536"/>
    </location>
</feature>
<feature type="compositionally biased region" description="Basic and acidic residues" evidence="4">
    <location>
        <begin position="218"/>
        <end position="235"/>
    </location>
</feature>
<keyword evidence="9" id="KW-1185">Reference proteome</keyword>
<evidence type="ECO:0000256" key="3">
    <source>
        <dbReference type="ARBA" id="ARBA00023242"/>
    </source>
</evidence>
<dbReference type="Proteomes" id="UP000054383">
    <property type="component" value="Unassembled WGS sequence"/>
</dbReference>
<feature type="compositionally biased region" description="Basic and acidic residues" evidence="4">
    <location>
        <begin position="389"/>
        <end position="402"/>
    </location>
</feature>
<sequence>MPSPVTPRRDAVRGSAKSTPTKSKTLDIGKPLGLYDTNSVREKVRIWQQKGGGVVTPKDALADDENDVKTHDTEKEGEQDEENKPIRSKLEGLPETPRPTARKTSKKVQGVENGGIRKRSQSTPRKRVISDQHWRKQRSPPANVRKAAKEPPKRITTYKTNEQYTSSSSSLPEKKPCRKDYLSEGASPSKLIDDGIRVYAHGQTPRNKSRTVKTTRYIYKDDESPFDKESSKDTESSVITSAISKYSEENEPTVAGRLRRNTPPPEDDDEWARSEADFSELSRRRRRGVPEPRTIRKTKGGLLNQVLDESRKMFAKPAPPPQPPVNNRGDKIAAWLSGQPDPFVDGEDDRMSVDIPAPLKTRSELTKRSVRSLQSSAIEEDIQSTESGQDYRRDDKTSDEKSRRRRRSSGSLTVGEDTETLRKSPPSESSFSETRKGRPISSQSHSAKNPRTPDPTTPTRASHSKNAVPSRDSIISDESSEVSASDIILPLRLKRPFPSTGIHRLSTIASEETLSTRDDKSFLGSESKSSELDSTATNSLLDEERDYFDPNPLSIAGDGLKRKLTKHDDLMSVLSEPRSTRRSVRSSRSIRSNRTRLGKATMEDLMNELTSDETKYLRELRTLVGGVIPVLLSCVLSRSDSAIAAGLFRPSADPKDEMTFTRPIVDMGVALERLKTLHKRIPLEDCDALLNWAQGAQRVYRDYLKAWRMGFQDVVVNLAPLDEEESAKMETQSLDQGMERDESGDVVDSNGEKVDVAYLLKRPLVRLKYLSKTFKGIDYVTHSPKAQQVAENYQELVEHARRRSNEERARLEDESAACIDGTRVRDPETLKVLPDITINKTRRVLARDFFNLSLLHSSGQTIDCHAELLLRDNAPGTEPGGDLLICEIDDSDRWLLFPPIETNCVSARSGSAKGEIVVMIRGTSATEDREWRELLSLTIPGEDVRSEWIHMIGLDPVPPTISRSHSFLERARKQRRKSVDEKYEKSASVKLRLPSPSEVDVPIGEQGSVVSRAGNSSITNSSGPSALSSNSEAASGVSLASAITRASDYSHSTQPMTPTSPNARESLPSAKELGDRKTTEGKASPGLKRTKAKRRSRHADEMSPSENSPKASSVPEQQPESPTKPTPKSPGRFYESSKPIIKPKASISRGNGEPPLHAERESPNQHRLSSVPSMKMPTIPKIRQGSGSSHSNTSVDTASDDEEWPDLGSNTHSCEIDTSESEEPPPPPPHRSPSQAQLKNIPVLSPSANRQKRRSSSPLKHEYEPSTASDTSSESDSSTVRHYDMGYSSSGTSDSSDEELEDDDDILSPIPPTRSTQFSDPSPPASLPALDGDTLSPSNSASQGPYRSVPSQPSKSSKAIGSIFYWAEQGKWEPLFPAECDIMVTPGLIEAYEMSTGPNNNGESDNDTSHKIQPLIALELTPLVPIRRGTAIDISIRSPPTERSRIRKSNNIMFRSRNLEECEALYALINQARINNPTYIALQNARGPYDGQPAALSRYDSTGNNKTASWFGFPRRKNSYRASRRPPSIGMASESSVGTMSSAFSALKRFGTGNKLFSIARSTITSRTGSRNGSVYSSTGGSGLTALAEAIKGADGIGLSNAKIRFYFRESTTKWRDLGAARLTIMPATPKPSRPSTSSGTSAGDVNSSPSRSPSEIPSDLMNEPLPDGVSTPTPAASPRRVVMSQEKRILVQGKTAGEVLLDVCLGESSFERIARTGIAVSVWEDRSGGTVQNKGGVTGGAFRIYMIQMKSEAEAAYTFGLVGKLRY</sequence>